<keyword evidence="1" id="KW-0732">Signal</keyword>
<accession>A0ABR7RGT3</accession>
<sequence length="185" mass="19476">MLRPASFLAFSLLAGSALLAPATAAPLRDAASGLAVNPPPGYAAKAEDPGQRSAARFSIQRPGEQETGCQVAFTPAAQNANLTQAQINGAISQPPWQEAARAALGPIYDITSAGTADYGPLRALVMVGDIKPRPQLPPRAAQIRTYFTIMETPRGRTSMVCVADKAEFEARLPEFEMTARGITAP</sequence>
<comment type="caution">
    <text evidence="2">The sequence shown here is derived from an EMBL/GenBank/DDBJ whole genome shotgun (WGS) entry which is preliminary data.</text>
</comment>
<evidence type="ECO:0000313" key="2">
    <source>
        <dbReference type="EMBL" id="MBC9205774.1"/>
    </source>
</evidence>
<evidence type="ECO:0000256" key="1">
    <source>
        <dbReference type="SAM" id="SignalP"/>
    </source>
</evidence>
<name>A0ABR7RGT3_9PROT</name>
<reference evidence="2 3" key="1">
    <citation type="journal article" date="2013" name="Int. J. Syst. Evol. Microbiol.">
        <title>Roseomonas aerophila sp. nov., isolated from air.</title>
        <authorList>
            <person name="Kim S.J."/>
            <person name="Weon H.Y."/>
            <person name="Ahn J.H."/>
            <person name="Hong S.B."/>
            <person name="Seok S.J."/>
            <person name="Whang K.S."/>
            <person name="Kwon S.W."/>
        </authorList>
    </citation>
    <scope>NUCLEOTIDE SEQUENCE [LARGE SCALE GENOMIC DNA]</scope>
    <source>
        <strain evidence="2 3">NBRC 108923</strain>
    </source>
</reference>
<gene>
    <name evidence="2" type="ORF">IBL26_02920</name>
</gene>
<keyword evidence="3" id="KW-1185">Reference proteome</keyword>
<evidence type="ECO:0000313" key="3">
    <source>
        <dbReference type="Proteomes" id="UP000626026"/>
    </source>
</evidence>
<feature type="signal peptide" evidence="1">
    <location>
        <begin position="1"/>
        <end position="24"/>
    </location>
</feature>
<protein>
    <submittedName>
        <fullName evidence="2">Uncharacterized protein</fullName>
    </submittedName>
</protein>
<feature type="chain" id="PRO_5046578997" evidence="1">
    <location>
        <begin position="25"/>
        <end position="185"/>
    </location>
</feature>
<dbReference type="Proteomes" id="UP000626026">
    <property type="component" value="Unassembled WGS sequence"/>
</dbReference>
<dbReference type="EMBL" id="JACTVA010000003">
    <property type="protein sequence ID" value="MBC9205774.1"/>
    <property type="molecule type" value="Genomic_DNA"/>
</dbReference>
<organism evidence="2 3">
    <name type="scientific">Teichococcus aerophilus</name>
    <dbReference type="NCBI Taxonomy" id="1224513"/>
    <lineage>
        <taxon>Bacteria</taxon>
        <taxon>Pseudomonadati</taxon>
        <taxon>Pseudomonadota</taxon>
        <taxon>Alphaproteobacteria</taxon>
        <taxon>Acetobacterales</taxon>
        <taxon>Roseomonadaceae</taxon>
        <taxon>Roseomonas</taxon>
    </lineage>
</organism>
<proteinExistence type="predicted"/>
<dbReference type="RefSeq" id="WP_194443475.1">
    <property type="nucleotide sequence ID" value="NZ_JACTVA010000003.1"/>
</dbReference>